<dbReference type="VEuPathDB" id="FungiDB:sscle_04g040000"/>
<dbReference type="RefSeq" id="XP_001584796.1">
    <property type="nucleotide sequence ID" value="XM_001584746.1"/>
</dbReference>
<feature type="region of interest" description="Disordered" evidence="1">
    <location>
        <begin position="133"/>
        <end position="154"/>
    </location>
</feature>
<evidence type="ECO:0000256" key="1">
    <source>
        <dbReference type="SAM" id="MobiDB-lite"/>
    </source>
</evidence>
<name>A0A1D9Q2N8_SCLS1</name>
<feature type="region of interest" description="Disordered" evidence="1">
    <location>
        <begin position="334"/>
        <end position="386"/>
    </location>
</feature>
<sequence length="386" mass="43802">MVDQKDELMKCDQIIPFNGSEVLPVENASQRSVCVAHAEPLVHRPAGAGIPRIDNNPLQLEPLVTHTKPLVFKPAVPEVIVEQSPTLQQPLTLQHLPITKQPSSTRPSYSNLRRIQRQYREHRRRRLLEKLERIKGNHGPGRVQPPKKSLGQSDVEEGDLRMELQEAERCVDWHEKTAAELLENVDLELESFDLVEAKLAVDVFISKIKERLDMENVRKLLIKEATLEEWKKWGKKLMDRADRADRERGGGKRKSEGEGEGNLVWRFGRDWGEAIDQACEAAVGKRPWIEAMIKSIEKAVEEENKRIIKERGSLIERAKDKVVRMGDKISRGLERQVEPVVDSDDISPDPTLAIDGAEAEDMDMDMGSPLDMSKKDTGGEVKHPKN</sequence>
<dbReference type="Proteomes" id="UP000177798">
    <property type="component" value="Chromosome 4"/>
</dbReference>
<proteinExistence type="predicted"/>
<organism evidence="2 3">
    <name type="scientific">Sclerotinia sclerotiorum (strain ATCC 18683 / 1980 / Ss-1)</name>
    <name type="common">White mold</name>
    <name type="synonym">Whetzelinia sclerotiorum</name>
    <dbReference type="NCBI Taxonomy" id="665079"/>
    <lineage>
        <taxon>Eukaryota</taxon>
        <taxon>Fungi</taxon>
        <taxon>Dikarya</taxon>
        <taxon>Ascomycota</taxon>
        <taxon>Pezizomycotina</taxon>
        <taxon>Leotiomycetes</taxon>
        <taxon>Helotiales</taxon>
        <taxon>Sclerotiniaceae</taxon>
        <taxon>Sclerotinia</taxon>
    </lineage>
</organism>
<evidence type="ECO:0000313" key="3">
    <source>
        <dbReference type="Proteomes" id="UP000177798"/>
    </source>
</evidence>
<evidence type="ECO:0000313" key="2">
    <source>
        <dbReference type="EMBL" id="APA09230.1"/>
    </source>
</evidence>
<feature type="compositionally biased region" description="Basic and acidic residues" evidence="1">
    <location>
        <begin position="372"/>
        <end position="386"/>
    </location>
</feature>
<protein>
    <submittedName>
        <fullName evidence="2">Uncharacterized protein</fullName>
    </submittedName>
</protein>
<dbReference type="EMBL" id="CP017817">
    <property type="protein sequence ID" value="APA09230.1"/>
    <property type="molecule type" value="Genomic_DNA"/>
</dbReference>
<dbReference type="KEGG" id="ssl:SS1G_14251"/>
<reference evidence="3" key="1">
    <citation type="journal article" date="2017" name="Genome Biol. Evol.">
        <title>The complete genome sequence of the phytopathogenic fungus Sclerotinia sclerotiorum reveals insights into the genome architecture of broad host range pathogens.</title>
        <authorList>
            <person name="Derbyshire M."/>
            <person name="Denton-Giles M."/>
            <person name="Hegedus D."/>
            <person name="Seifbarghy S."/>
            <person name="Rollins J."/>
            <person name="van Kan J."/>
            <person name="Seidl M.F."/>
            <person name="Faino L."/>
            <person name="Mbengue M."/>
            <person name="Navaud O."/>
            <person name="Raffaele S."/>
            <person name="Hammond-Kosack K."/>
            <person name="Heard S."/>
            <person name="Oliver R."/>
        </authorList>
    </citation>
    <scope>NUCLEOTIDE SEQUENCE [LARGE SCALE GENOMIC DNA]</scope>
    <source>
        <strain evidence="3">ATCC 18683 / 1980 / Ss-1</strain>
    </source>
</reference>
<gene>
    <name evidence="2" type="ORF">sscle_04g040000</name>
</gene>
<dbReference type="OrthoDB" id="3544769at2759"/>
<accession>A0A1D9Q2N8</accession>
<dbReference type="AlphaFoldDB" id="A0A1D9Q2N8"/>